<evidence type="ECO:0000313" key="7">
    <source>
        <dbReference type="Proteomes" id="UP000654345"/>
    </source>
</evidence>
<dbReference type="Gene3D" id="1.10.287.380">
    <property type="entry name" value="Valyl-tRNA synthetase, C-terminal domain"/>
    <property type="match status" value="1"/>
</dbReference>
<reference evidence="6 7" key="1">
    <citation type="journal article" date="2021" name="Int. J. Syst. Evol. Microbiol.">
        <title>Reticulibacter mediterranei gen. nov., sp. nov., within the new family Reticulibacteraceae fam. nov., and Ktedonospora formicarum gen. nov., sp. nov., Ktedonobacter robiniae sp. nov., Dictyobacter formicarum sp. nov. and Dictyobacter arantiisoli sp. nov., belonging to the class Ktedonobacteria.</title>
        <authorList>
            <person name="Yabe S."/>
            <person name="Zheng Y."/>
            <person name="Wang C.M."/>
            <person name="Sakai Y."/>
            <person name="Abe K."/>
            <person name="Yokota A."/>
            <person name="Donadio S."/>
            <person name="Cavaletti L."/>
            <person name="Monciardini P."/>
        </authorList>
    </citation>
    <scope>NUCLEOTIDE SEQUENCE [LARGE SCALE GENOMIC DNA]</scope>
    <source>
        <strain evidence="6 7">SOSP1-30</strain>
    </source>
</reference>
<organism evidence="6 7">
    <name type="scientific">Ktedonobacter robiniae</name>
    <dbReference type="NCBI Taxonomy" id="2778365"/>
    <lineage>
        <taxon>Bacteria</taxon>
        <taxon>Bacillati</taxon>
        <taxon>Chloroflexota</taxon>
        <taxon>Ktedonobacteria</taxon>
        <taxon>Ktedonobacterales</taxon>
        <taxon>Ktedonobacteraceae</taxon>
        <taxon>Ktedonobacter</taxon>
    </lineage>
</organism>
<dbReference type="RefSeq" id="WP_201372221.1">
    <property type="nucleotide sequence ID" value="NZ_BNJG01000001.1"/>
</dbReference>
<dbReference type="CDD" id="cd03221">
    <property type="entry name" value="ABCF_EF-3"/>
    <property type="match status" value="2"/>
</dbReference>
<keyword evidence="2" id="KW-0067">ATP-binding</keyword>
<evidence type="ECO:0000259" key="5">
    <source>
        <dbReference type="PROSITE" id="PS50893"/>
    </source>
</evidence>
<evidence type="ECO:0000313" key="6">
    <source>
        <dbReference type="EMBL" id="GHO55651.1"/>
    </source>
</evidence>
<feature type="coiled-coil region" evidence="3">
    <location>
        <begin position="592"/>
        <end position="652"/>
    </location>
</feature>
<evidence type="ECO:0000256" key="2">
    <source>
        <dbReference type="ARBA" id="ARBA00022840"/>
    </source>
</evidence>
<dbReference type="Pfam" id="PF00005">
    <property type="entry name" value="ABC_tran"/>
    <property type="match status" value="2"/>
</dbReference>
<dbReference type="PANTHER" id="PTHR42855">
    <property type="entry name" value="ABC TRANSPORTER ATP-BINDING SUBUNIT"/>
    <property type="match status" value="1"/>
</dbReference>
<dbReference type="PANTHER" id="PTHR42855:SF2">
    <property type="entry name" value="DRUG RESISTANCE ABC TRANSPORTER,ATP-BINDING PROTEIN"/>
    <property type="match status" value="1"/>
</dbReference>
<dbReference type="Pfam" id="PF12848">
    <property type="entry name" value="ABC_tran_Xtn"/>
    <property type="match status" value="1"/>
</dbReference>
<dbReference type="InterPro" id="IPR017871">
    <property type="entry name" value="ABC_transporter-like_CS"/>
</dbReference>
<feature type="region of interest" description="Disordered" evidence="4">
    <location>
        <begin position="560"/>
        <end position="590"/>
    </location>
</feature>
<sequence length="654" mass="73686">MPIVSVIQLGKSFGAERIFSQLNFQIDPLDRIGLVGPNGAGKSTLMNILAGLEEPDEGTVAVGRTIRMGYLTQISAFDPDNTLHAEMLTVFAQIQEWERELSDLATQMAAPDAQQDHALYEGMLARYAELQTRFEHAGGYTYENRVAQVLDGLGFTREQQHAPFKHLSGGQQTRASLGKLLLQEPDVLLLDEPTNHLDLDALEWLETYLSTWKGAIVIVAHDRYFLDKIVTRTIELAFGRIEEYPGNYTKYLELREERMERRLREYEAQQAYIAHTEEFIRRYKAGQRSKEARGRQTLLNRMERVERPQDFQTMNFKFSPVVDSGTIVFSTRKLLIGYGVRARQDVPAAQEPKVLVQVADVEFMRGDRVGLLGPNGSGKTTLLRTLTGELSPVGGQLQLGHNVRVGYYSQTHEGLNMERTILDEIRQVSALSEEGARTFLGRFLFSNDDVFKQIGSLSGGERSRVALAKLTLQGSNFLILDEPTNHLDLQSRQFLEEVLSDYDGTLLFVSHDRYFVDRLATKVWSIEQGVLIPYMGNYTEYRTFKRPLVLDVPQPLLAPAAKKQVTEPEPKSASPARPAGKKGKGKVKTRTIEDVEKDIEKAETRVKTLEEELSEAALQADAARLTTLNEAYEQAKTQVEELLAEWEQLADVAS</sequence>
<dbReference type="InterPro" id="IPR051309">
    <property type="entry name" value="ABCF_ATPase"/>
</dbReference>
<proteinExistence type="predicted"/>
<dbReference type="PROSITE" id="PS50893">
    <property type="entry name" value="ABC_TRANSPORTER_2"/>
    <property type="match status" value="2"/>
</dbReference>
<feature type="compositionally biased region" description="Basic residues" evidence="4">
    <location>
        <begin position="579"/>
        <end position="589"/>
    </location>
</feature>
<dbReference type="InterPro" id="IPR037118">
    <property type="entry name" value="Val-tRNA_synth_C_sf"/>
</dbReference>
<dbReference type="Pfam" id="PF16326">
    <property type="entry name" value="ABC_tran_CTD"/>
    <property type="match status" value="1"/>
</dbReference>
<name>A0ABQ3USH9_9CHLR</name>
<comment type="caution">
    <text evidence="6">The sequence shown here is derived from an EMBL/GenBank/DDBJ whole genome shotgun (WGS) entry which is preliminary data.</text>
</comment>
<dbReference type="Proteomes" id="UP000654345">
    <property type="component" value="Unassembled WGS sequence"/>
</dbReference>
<evidence type="ECO:0000256" key="1">
    <source>
        <dbReference type="ARBA" id="ARBA00022741"/>
    </source>
</evidence>
<dbReference type="SMART" id="SM00382">
    <property type="entry name" value="AAA"/>
    <property type="match status" value="2"/>
</dbReference>
<dbReference type="PROSITE" id="PS00211">
    <property type="entry name" value="ABC_TRANSPORTER_1"/>
    <property type="match status" value="2"/>
</dbReference>
<protein>
    <submittedName>
        <fullName evidence="6">ABC transporter</fullName>
    </submittedName>
</protein>
<accession>A0ABQ3USH9</accession>
<dbReference type="InterPro" id="IPR032524">
    <property type="entry name" value="ABC_tran_C"/>
</dbReference>
<dbReference type="SUPFAM" id="SSF52540">
    <property type="entry name" value="P-loop containing nucleoside triphosphate hydrolases"/>
    <property type="match status" value="2"/>
</dbReference>
<keyword evidence="7" id="KW-1185">Reference proteome</keyword>
<evidence type="ECO:0000256" key="4">
    <source>
        <dbReference type="SAM" id="MobiDB-lite"/>
    </source>
</evidence>
<dbReference type="InterPro" id="IPR027417">
    <property type="entry name" value="P-loop_NTPase"/>
</dbReference>
<dbReference type="InterPro" id="IPR003439">
    <property type="entry name" value="ABC_transporter-like_ATP-bd"/>
</dbReference>
<keyword evidence="1" id="KW-0547">Nucleotide-binding</keyword>
<dbReference type="InterPro" id="IPR032781">
    <property type="entry name" value="ABC_tran_Xtn"/>
</dbReference>
<dbReference type="InterPro" id="IPR003593">
    <property type="entry name" value="AAA+_ATPase"/>
</dbReference>
<gene>
    <name evidence="6" type="ORF">KSB_41260</name>
</gene>
<feature type="domain" description="ABC transporter" evidence="5">
    <location>
        <begin position="4"/>
        <end position="263"/>
    </location>
</feature>
<keyword evidence="3" id="KW-0175">Coiled coil</keyword>
<evidence type="ECO:0000256" key="3">
    <source>
        <dbReference type="SAM" id="Coils"/>
    </source>
</evidence>
<dbReference type="EMBL" id="BNJG01000001">
    <property type="protein sequence ID" value="GHO55651.1"/>
    <property type="molecule type" value="Genomic_DNA"/>
</dbReference>
<dbReference type="Gene3D" id="3.40.50.300">
    <property type="entry name" value="P-loop containing nucleotide triphosphate hydrolases"/>
    <property type="match status" value="2"/>
</dbReference>
<feature type="domain" description="ABC transporter" evidence="5">
    <location>
        <begin position="340"/>
        <end position="553"/>
    </location>
</feature>